<sequence>MSLHRSSQILRPLCQSCARRPSLLPSSTIPTTTNIIRTPATTRNYTATSNYQAKRPLRSPAAKSLNRTYGKEFSVVEPEEWWAEHDGVKKRFEKNYATIYADNRRAKVFREIGRRLIHAAYNSPATAESLKPIWAGDPARVLDVALAIFSSAPWETHVVRWSVAATSEAGVVWSMIQFVHSQIKKHGTNLPNSREIERIKKIAYEKDDPVALMVWGDVAWRWGRKDEALEIFQYLNKIAYPSFSPAERNNDITYEGHYQAPWKYLVEIHNEAGRYDEADELMKLGALTYRDPAALVSYAYIRKEKGDWESYEQCLVVAAMTGHGEACFRLGNYYYRIYKGEVPSREDIAAKKHPIRTWFVDLFGWFTLTKKDWRRLAINWYEMASALGYMPGTRNLVVLLREDGHESATEILDRIKLDYVMWNSKNIVKLRKSWDDPNFKPDLPAAWLEL</sequence>
<dbReference type="InterPro" id="IPR011990">
    <property type="entry name" value="TPR-like_helical_dom_sf"/>
</dbReference>
<dbReference type="GeneID" id="8104161"/>
<name>B8MLA6_TALSN</name>
<dbReference type="OMA" id="NFYYLTS"/>
<evidence type="ECO:0000313" key="1">
    <source>
        <dbReference type="EMBL" id="EED15021.1"/>
    </source>
</evidence>
<dbReference type="eggNOG" id="ENOG502R8TH">
    <property type="taxonomic scope" value="Eukaryota"/>
</dbReference>
<dbReference type="InParanoid" id="B8MLA6"/>
<gene>
    <name evidence="1" type="ORF">TSTA_044850</name>
</gene>
<dbReference type="VEuPathDB" id="FungiDB:TSTA_044850"/>
<evidence type="ECO:0000313" key="2">
    <source>
        <dbReference type="Proteomes" id="UP000001745"/>
    </source>
</evidence>
<reference evidence="2" key="1">
    <citation type="journal article" date="2015" name="Genome Announc.">
        <title>Genome sequence of the AIDS-associated pathogen Penicillium marneffei (ATCC18224) and its near taxonomic relative Talaromyces stipitatus (ATCC10500).</title>
        <authorList>
            <person name="Nierman W.C."/>
            <person name="Fedorova-Abrams N.D."/>
            <person name="Andrianopoulos A."/>
        </authorList>
    </citation>
    <scope>NUCLEOTIDE SEQUENCE [LARGE SCALE GENOMIC DNA]</scope>
    <source>
        <strain evidence="2">ATCC 10500 / CBS 375.48 / QM 6759 / NRRL 1006</strain>
    </source>
</reference>
<proteinExistence type="predicted"/>
<dbReference type="SUPFAM" id="SSF81901">
    <property type="entry name" value="HCP-like"/>
    <property type="match status" value="1"/>
</dbReference>
<dbReference type="HOGENOM" id="CLU_601441_0_0_1"/>
<dbReference type="Gene3D" id="1.25.40.10">
    <property type="entry name" value="Tetratricopeptide repeat domain"/>
    <property type="match status" value="1"/>
</dbReference>
<accession>B8MLA6</accession>
<protein>
    <submittedName>
        <fullName evidence="1">Uncharacterized protein</fullName>
    </submittedName>
</protein>
<dbReference type="STRING" id="441959.B8MLA6"/>
<dbReference type="OrthoDB" id="250175at2759"/>
<keyword evidence="2" id="KW-1185">Reference proteome</keyword>
<dbReference type="Proteomes" id="UP000001745">
    <property type="component" value="Unassembled WGS sequence"/>
</dbReference>
<dbReference type="AlphaFoldDB" id="B8MLA6"/>
<dbReference type="RefSeq" id="XP_002484974.1">
    <property type="nucleotide sequence ID" value="XM_002484929.1"/>
</dbReference>
<dbReference type="PhylomeDB" id="B8MLA6"/>
<dbReference type="EMBL" id="EQ962657">
    <property type="protein sequence ID" value="EED15021.1"/>
    <property type="molecule type" value="Genomic_DNA"/>
</dbReference>
<organism evidence="1 2">
    <name type="scientific">Talaromyces stipitatus (strain ATCC 10500 / CBS 375.48 / QM 6759 / NRRL 1006)</name>
    <name type="common">Penicillium stipitatum</name>
    <dbReference type="NCBI Taxonomy" id="441959"/>
    <lineage>
        <taxon>Eukaryota</taxon>
        <taxon>Fungi</taxon>
        <taxon>Dikarya</taxon>
        <taxon>Ascomycota</taxon>
        <taxon>Pezizomycotina</taxon>
        <taxon>Eurotiomycetes</taxon>
        <taxon>Eurotiomycetidae</taxon>
        <taxon>Eurotiales</taxon>
        <taxon>Trichocomaceae</taxon>
        <taxon>Talaromyces</taxon>
        <taxon>Talaromyces sect. Talaromyces</taxon>
    </lineage>
</organism>